<evidence type="ECO:0000313" key="4">
    <source>
        <dbReference type="Proteomes" id="UP000474777"/>
    </source>
</evidence>
<sequence>MTRFYKITLYIVAAAYSLLLSGCSSESDEPLMTDVEISITNEVNGQPLVLLDKTYTNPSGDTYVVHDLKYFMSNVKLINSRGEATYIEPDSYHLIDEQIGKRAFTLKNVKADTYTKLEFGLGVDAARNHSTDQYGDLDPSSTMVWDWDTGYKFLSLVGTYVANTKEGGLVFHIGGDTNYKTITVDLQQPLKIQSSSGNRIQIVTDLNGLFLEPNPIDFDEINTAMTGPAAAKIAENYSTGFFKQVTAN</sequence>
<feature type="chain" id="PRO_5025469700" description="Copper-binding protein MbnP-like domain-containing protein" evidence="1">
    <location>
        <begin position="27"/>
        <end position="248"/>
    </location>
</feature>
<reference evidence="3 4" key="1">
    <citation type="submission" date="2020-02" db="EMBL/GenBank/DDBJ databases">
        <authorList>
            <person name="Kim M.K."/>
        </authorList>
    </citation>
    <scope>NUCLEOTIDE SEQUENCE [LARGE SCALE GENOMIC DNA]</scope>
    <source>
        <strain evidence="3 4">BT327</strain>
    </source>
</reference>
<evidence type="ECO:0000256" key="1">
    <source>
        <dbReference type="SAM" id="SignalP"/>
    </source>
</evidence>
<dbReference type="Pfam" id="PF20243">
    <property type="entry name" value="MbnP"/>
    <property type="match status" value="1"/>
</dbReference>
<protein>
    <recommendedName>
        <fullName evidence="2">Copper-binding protein MbnP-like domain-containing protein</fullName>
    </recommendedName>
</protein>
<dbReference type="InterPro" id="IPR046863">
    <property type="entry name" value="MbnP-like_dom"/>
</dbReference>
<keyword evidence="4" id="KW-1185">Reference proteome</keyword>
<accession>A0A6B3LWH9</accession>
<evidence type="ECO:0000259" key="2">
    <source>
        <dbReference type="Pfam" id="PF20243"/>
    </source>
</evidence>
<dbReference type="EMBL" id="JAAGWD010000005">
    <property type="protein sequence ID" value="NEM98666.1"/>
    <property type="molecule type" value="Genomic_DNA"/>
</dbReference>
<evidence type="ECO:0000313" key="3">
    <source>
        <dbReference type="EMBL" id="NEM98666.1"/>
    </source>
</evidence>
<comment type="caution">
    <text evidence="3">The sequence shown here is derived from an EMBL/GenBank/DDBJ whole genome shotgun (WGS) entry which is preliminary data.</text>
</comment>
<keyword evidence="1" id="KW-0732">Signal</keyword>
<feature type="domain" description="Copper-binding protein MbnP-like" evidence="2">
    <location>
        <begin position="34"/>
        <end position="223"/>
    </location>
</feature>
<organism evidence="3 4">
    <name type="scientific">Pontibacter burrus</name>
    <dbReference type="NCBI Taxonomy" id="2704466"/>
    <lineage>
        <taxon>Bacteria</taxon>
        <taxon>Pseudomonadati</taxon>
        <taxon>Bacteroidota</taxon>
        <taxon>Cytophagia</taxon>
        <taxon>Cytophagales</taxon>
        <taxon>Hymenobacteraceae</taxon>
        <taxon>Pontibacter</taxon>
    </lineage>
</organism>
<proteinExistence type="predicted"/>
<name>A0A6B3LWH9_9BACT</name>
<gene>
    <name evidence="3" type="ORF">GXP69_13250</name>
</gene>
<dbReference type="Proteomes" id="UP000474777">
    <property type="component" value="Unassembled WGS sequence"/>
</dbReference>
<dbReference type="AlphaFoldDB" id="A0A6B3LWH9"/>
<dbReference type="RefSeq" id="WP_163915546.1">
    <property type="nucleotide sequence ID" value="NZ_JAAGWD010000005.1"/>
</dbReference>
<dbReference type="PROSITE" id="PS51257">
    <property type="entry name" value="PROKAR_LIPOPROTEIN"/>
    <property type="match status" value="1"/>
</dbReference>
<feature type="signal peptide" evidence="1">
    <location>
        <begin position="1"/>
        <end position="26"/>
    </location>
</feature>